<keyword evidence="2" id="KW-0472">Membrane</keyword>
<dbReference type="HOGENOM" id="CLU_933276_0_0_5"/>
<accession>Q2GF13</accession>
<feature type="transmembrane region" description="Helical" evidence="2">
    <location>
        <begin position="113"/>
        <end position="136"/>
    </location>
</feature>
<dbReference type="KEGG" id="nse:NSE_0041"/>
<name>Q2GF13_EHRS3</name>
<organism evidence="3 4">
    <name type="scientific">Ehrlichia sennetsu (strain ATCC VR-367 / Miyayama)</name>
    <name type="common">Neorickettsia sennetsu</name>
    <dbReference type="NCBI Taxonomy" id="222891"/>
    <lineage>
        <taxon>Bacteria</taxon>
        <taxon>Pseudomonadati</taxon>
        <taxon>Pseudomonadota</taxon>
        <taxon>Alphaproteobacteria</taxon>
        <taxon>Rickettsiales</taxon>
        <taxon>Anaplasmataceae</taxon>
        <taxon>Ehrlichia</taxon>
    </lineage>
</organism>
<protein>
    <submittedName>
        <fullName evidence="3">Uncharacterized protein</fullName>
    </submittedName>
</protein>
<keyword evidence="2" id="KW-0812">Transmembrane</keyword>
<keyword evidence="2" id="KW-1133">Transmembrane helix</keyword>
<dbReference type="AlphaFoldDB" id="Q2GF13"/>
<evidence type="ECO:0000256" key="2">
    <source>
        <dbReference type="SAM" id="Phobius"/>
    </source>
</evidence>
<proteinExistence type="predicted"/>
<feature type="compositionally biased region" description="Low complexity" evidence="1">
    <location>
        <begin position="205"/>
        <end position="215"/>
    </location>
</feature>
<keyword evidence="4" id="KW-1185">Reference proteome</keyword>
<dbReference type="STRING" id="222891.NSE_0041"/>
<evidence type="ECO:0000256" key="1">
    <source>
        <dbReference type="SAM" id="MobiDB-lite"/>
    </source>
</evidence>
<dbReference type="Proteomes" id="UP000001942">
    <property type="component" value="Chromosome"/>
</dbReference>
<feature type="region of interest" description="Disordered" evidence="1">
    <location>
        <begin position="242"/>
        <end position="298"/>
    </location>
</feature>
<sequence length="298" mass="31979">MNIDELAQHIQKLFSEKLKLNFDLEVFKDALGHLDPMEIDDLSVYVDSLAKFGSEDSVIKKMLEAVCSEKECGKQLTELLNRWNGIFPDNPIPAIPVVPALKPEVVSTANNGLIAATVVLGILCASLLAGGTAYIMHRRATGSVNLEDHFKNNIELIGLRSNVEMIDKGTMKETDRGTIAGSPLKRSASMSDLPRDAFPDATEPLSRSSSRSDLSQNASAVSSKSTASELIERFNSLSAASPVIGKSSNQGTGTHSTSTTSTSDLSYNTSKPENLHDGPSSSLDKAELDQATGQLTRL</sequence>
<feature type="compositionally biased region" description="Low complexity" evidence="1">
    <location>
        <begin position="247"/>
        <end position="270"/>
    </location>
</feature>
<feature type="compositionally biased region" description="Polar residues" evidence="1">
    <location>
        <begin position="216"/>
        <end position="225"/>
    </location>
</feature>
<gene>
    <name evidence="3" type="ordered locus">NSE_0041</name>
</gene>
<evidence type="ECO:0000313" key="3">
    <source>
        <dbReference type="EMBL" id="ABD45942.1"/>
    </source>
</evidence>
<dbReference type="EMBL" id="CP000237">
    <property type="protein sequence ID" value="ABD45942.1"/>
    <property type="molecule type" value="Genomic_DNA"/>
</dbReference>
<feature type="region of interest" description="Disordered" evidence="1">
    <location>
        <begin position="170"/>
        <end position="225"/>
    </location>
</feature>
<evidence type="ECO:0000313" key="4">
    <source>
        <dbReference type="Proteomes" id="UP000001942"/>
    </source>
</evidence>
<reference evidence="3 4" key="1">
    <citation type="journal article" date="2006" name="PLoS Genet.">
        <title>Comparative genomics of emerging human ehrlichiosis agents.</title>
        <authorList>
            <person name="Dunning Hotopp J.C."/>
            <person name="Lin M."/>
            <person name="Madupu R."/>
            <person name="Crabtree J."/>
            <person name="Angiuoli S.V."/>
            <person name="Eisen J.A."/>
            <person name="Seshadri R."/>
            <person name="Ren Q."/>
            <person name="Wu M."/>
            <person name="Utterback T.R."/>
            <person name="Smith S."/>
            <person name="Lewis M."/>
            <person name="Khouri H."/>
            <person name="Zhang C."/>
            <person name="Niu H."/>
            <person name="Lin Q."/>
            <person name="Ohashi N."/>
            <person name="Zhi N."/>
            <person name="Nelson W."/>
            <person name="Brinkac L.M."/>
            <person name="Dodson R.J."/>
            <person name="Rosovitz M.J."/>
            <person name="Sundaram J."/>
            <person name="Daugherty S.C."/>
            <person name="Davidsen T."/>
            <person name="Durkin A.S."/>
            <person name="Gwinn M."/>
            <person name="Haft D.H."/>
            <person name="Selengut J.D."/>
            <person name="Sullivan S.A."/>
            <person name="Zafar N."/>
            <person name="Zhou L."/>
            <person name="Benahmed F."/>
            <person name="Forberger H."/>
            <person name="Halpin R."/>
            <person name="Mulligan S."/>
            <person name="Robinson J."/>
            <person name="White O."/>
            <person name="Rikihisa Y."/>
            <person name="Tettelin H."/>
        </authorList>
    </citation>
    <scope>NUCLEOTIDE SEQUENCE [LARGE SCALE GENOMIC DNA]</scope>
    <source>
        <strain evidence="4">ATCC VR-367 / Miyayama</strain>
    </source>
</reference>